<keyword evidence="5" id="KW-0221">Differentiation</keyword>
<evidence type="ECO:0000256" key="14">
    <source>
        <dbReference type="SAM" id="Phobius"/>
    </source>
</evidence>
<feature type="domain" description="Dynein regulatory complex subunit 7 C-terminal" evidence="17">
    <location>
        <begin position="762"/>
        <end position="867"/>
    </location>
</feature>
<evidence type="ECO:0000256" key="10">
    <source>
        <dbReference type="ARBA" id="ARBA00023212"/>
    </source>
</evidence>
<keyword evidence="8" id="KW-0175">Coiled coil</keyword>
<dbReference type="Proteomes" id="UP001652700">
    <property type="component" value="Unplaced"/>
</dbReference>
<accession>A0ABM5KMT0</accession>
<keyword evidence="4" id="KW-0963">Cytoplasm</keyword>
<evidence type="ECO:0000256" key="8">
    <source>
        <dbReference type="ARBA" id="ARBA00023054"/>
    </source>
</evidence>
<evidence type="ECO:0000256" key="9">
    <source>
        <dbReference type="ARBA" id="ARBA00023069"/>
    </source>
</evidence>
<keyword evidence="10" id="KW-0206">Cytoskeleton</keyword>
<keyword evidence="14" id="KW-0472">Membrane</keyword>
<dbReference type="Pfam" id="PF24667">
    <property type="entry name" value="MORN_DRC7"/>
    <property type="match status" value="1"/>
</dbReference>
<comment type="subcellular location">
    <subcellularLocation>
        <location evidence="1">Cytoplasm</location>
        <location evidence="1">Cytoskeleton</location>
        <location evidence="1">Flagellum axoneme</location>
    </subcellularLocation>
</comment>
<evidence type="ECO:0000256" key="6">
    <source>
        <dbReference type="ARBA" id="ARBA00022846"/>
    </source>
</evidence>
<dbReference type="InterPro" id="IPR056290">
    <property type="entry name" value="CEPT76/DRC7_peptidase-like_dom"/>
</dbReference>
<feature type="transmembrane region" description="Helical" evidence="14">
    <location>
        <begin position="194"/>
        <end position="216"/>
    </location>
</feature>
<evidence type="ECO:0000259" key="17">
    <source>
        <dbReference type="Pfam" id="PF24671"/>
    </source>
</evidence>
<dbReference type="Pfam" id="PF24671">
    <property type="entry name" value="DRC7_C"/>
    <property type="match status" value="1"/>
</dbReference>
<dbReference type="Pfam" id="PF24656">
    <property type="entry name" value="CEPT76_peptidase"/>
    <property type="match status" value="1"/>
</dbReference>
<dbReference type="PANTHER" id="PTHR35249">
    <property type="entry name" value="DYNEIN REGULATORY COMPLEX SUBUNIT 7"/>
    <property type="match status" value="1"/>
</dbReference>
<evidence type="ECO:0000256" key="5">
    <source>
        <dbReference type="ARBA" id="ARBA00022782"/>
    </source>
</evidence>
<reference evidence="18" key="1">
    <citation type="submission" date="2025-05" db="UniProtKB">
        <authorList>
            <consortium name="EnsemblMetazoa"/>
        </authorList>
    </citation>
    <scope>IDENTIFICATION</scope>
</reference>
<keyword evidence="19" id="KW-1185">Reference proteome</keyword>
<dbReference type="EnsemblMetazoa" id="XM_050655554.1">
    <property type="protein sequence ID" value="XP_050511511.1"/>
    <property type="gene ID" value="LOC114330866"/>
</dbReference>
<evidence type="ECO:0000256" key="1">
    <source>
        <dbReference type="ARBA" id="ARBA00004611"/>
    </source>
</evidence>
<dbReference type="PANTHER" id="PTHR35249:SF2">
    <property type="entry name" value="DYNEIN REGULATORY COMPLEX SUBUNIT 7"/>
    <property type="match status" value="1"/>
</dbReference>
<sequence length="876" mass="103872">MADYTTEPEKTVYDYLSVNAEDGEEVEEEEEFSYIRQLDKVRILPEPVDLTHEHLKEIGYELGLIKLCWPEVLEPFFEDRTNFPVRYVKNDEKEKLLLLYAENFRKQFCFKYPERKPLLLAVENECGILKMVCTTLRPTMLPHPELETWDGCASFIADHIKFEPNEDMPTFLPRRLYSPHTILLRQSGQSFEMATLLCSALIGVGYNAFVVSGYAIKDVTLRIMVRVDCPFPPFKEEEEKPEVKFIEEKYKLKPPRDLRSKFLMMMEKRETDKVLAQQAKIAEEEQRKRLEEEARPPDDLEGQRTHAWVIILPPNKQIQEPFFIEPSTGFSHPLTTDIYLGIESIWNHQNYYVNLQDCSEGLSNINFDLKENEKWIHFLIGEPPFEREHKPREIGEDDPEATEMLEEKHLDMPTSWSMKMNVPHEILKKRFPEGCRTTQFKRVFVEEYAPFTSCDGLVSRITRFQDFDCKIPEVIEEEFEYRHDKFVRSISKCDTNAITDYFDKGREDAVIKHIYIRNEDDVHAKRTIFFNHEGRYDALHKIEVDPNVITEHYKNRDDRLYYRQVTYETNEETSVKIGGVLRRPILKIIQKYERDESKPSYEDIAIREFAIVAREIRIKFHYGKNNVTASTRIYMKPPISEFGEEMVFDPELTYGYQAEIGLKRPRQLALYLMFEDQLKEEATVINNIRDVEAQISEFLLTRAREMAFSKLDVPLFNKEQNAEYRQAMLDKEKLARVYKEKEVEEEIDYFAPYLARFGNLRLTPKQAKEAREACLEEFKQLLVNRANNIQKTFDKMNERLQAKKLYYTTNHDILTEQEEACYFEEVNNIMLIMKTLQIRLNRHKELAAIRYQMMVDYLDKHPNLRTHSLSRRLTNS</sequence>
<keyword evidence="14" id="KW-1133">Transmembrane helix</keyword>
<evidence type="ECO:0000256" key="7">
    <source>
        <dbReference type="ARBA" id="ARBA00022871"/>
    </source>
</evidence>
<keyword evidence="14" id="KW-0812">Transmembrane</keyword>
<evidence type="ECO:0000256" key="4">
    <source>
        <dbReference type="ARBA" id="ARBA00022490"/>
    </source>
</evidence>
<keyword evidence="11" id="KW-0966">Cell projection</keyword>
<evidence type="ECO:0000259" key="16">
    <source>
        <dbReference type="Pfam" id="PF24667"/>
    </source>
</evidence>
<keyword evidence="7" id="KW-0744">Spermatogenesis</keyword>
<feature type="domain" description="Dynein regulatory complex subunit 7 MORN" evidence="16">
    <location>
        <begin position="432"/>
        <end position="713"/>
    </location>
</feature>
<evidence type="ECO:0000313" key="19">
    <source>
        <dbReference type="Proteomes" id="UP001652700"/>
    </source>
</evidence>
<evidence type="ECO:0000259" key="15">
    <source>
        <dbReference type="Pfam" id="PF24656"/>
    </source>
</evidence>
<evidence type="ECO:0000313" key="18">
    <source>
        <dbReference type="EnsemblMetazoa" id="XP_050511511.1"/>
    </source>
</evidence>
<dbReference type="InterPro" id="IPR033551">
    <property type="entry name" value="DRC7/lobo"/>
</dbReference>
<dbReference type="InterPro" id="IPR038765">
    <property type="entry name" value="Papain-like_cys_pep_sf"/>
</dbReference>
<name>A0ABM5KMT0_DIAVI</name>
<evidence type="ECO:0000256" key="3">
    <source>
        <dbReference type="ARBA" id="ARBA00021303"/>
    </source>
</evidence>
<dbReference type="InterPro" id="IPR056292">
    <property type="entry name" value="DRC7_C"/>
</dbReference>
<dbReference type="GeneID" id="114330866"/>
<keyword evidence="6" id="KW-0282">Flagellum</keyword>
<protein>
    <recommendedName>
        <fullName evidence="3">Dynein regulatory complex subunit 7</fullName>
    </recommendedName>
    <alternativeName>
        <fullName evidence="12">Coiled-coil domain-containing protein 135</fullName>
    </alternativeName>
    <alternativeName>
        <fullName evidence="13">Coiled-coil domain-containing protein lobo homolog</fullName>
    </alternativeName>
</protein>
<keyword evidence="9" id="KW-0969">Cilium</keyword>
<comment type="similarity">
    <text evidence="2">Belongs to the DRC7 family.</text>
</comment>
<evidence type="ECO:0000256" key="12">
    <source>
        <dbReference type="ARBA" id="ARBA00031627"/>
    </source>
</evidence>
<evidence type="ECO:0000256" key="2">
    <source>
        <dbReference type="ARBA" id="ARBA00010738"/>
    </source>
</evidence>
<evidence type="ECO:0000256" key="13">
    <source>
        <dbReference type="ARBA" id="ARBA00031733"/>
    </source>
</evidence>
<proteinExistence type="inferred from homology"/>
<feature type="domain" description="CEP76/DRC7 peptidase-like" evidence="15">
    <location>
        <begin position="303"/>
        <end position="377"/>
    </location>
</feature>
<dbReference type="InterPro" id="IPR056291">
    <property type="entry name" value="MORN_DRC7"/>
</dbReference>
<dbReference type="SUPFAM" id="SSF54001">
    <property type="entry name" value="Cysteine proteinases"/>
    <property type="match status" value="1"/>
</dbReference>
<organism evidence="18 19">
    <name type="scientific">Diabrotica virgifera virgifera</name>
    <name type="common">western corn rootworm</name>
    <dbReference type="NCBI Taxonomy" id="50390"/>
    <lineage>
        <taxon>Eukaryota</taxon>
        <taxon>Metazoa</taxon>
        <taxon>Ecdysozoa</taxon>
        <taxon>Arthropoda</taxon>
        <taxon>Hexapoda</taxon>
        <taxon>Insecta</taxon>
        <taxon>Pterygota</taxon>
        <taxon>Neoptera</taxon>
        <taxon>Endopterygota</taxon>
        <taxon>Coleoptera</taxon>
        <taxon>Polyphaga</taxon>
        <taxon>Cucujiformia</taxon>
        <taxon>Chrysomeloidea</taxon>
        <taxon>Chrysomelidae</taxon>
        <taxon>Galerucinae</taxon>
        <taxon>Diabroticina</taxon>
        <taxon>Diabroticites</taxon>
        <taxon>Diabrotica</taxon>
    </lineage>
</organism>
<dbReference type="RefSeq" id="XP_050511511.1">
    <property type="nucleotide sequence ID" value="XM_050655554.1"/>
</dbReference>
<evidence type="ECO:0000256" key="11">
    <source>
        <dbReference type="ARBA" id="ARBA00023273"/>
    </source>
</evidence>